<dbReference type="Proteomes" id="UP001198862">
    <property type="component" value="Unassembled WGS sequence"/>
</dbReference>
<evidence type="ECO:0000256" key="2">
    <source>
        <dbReference type="ARBA" id="ARBA00022898"/>
    </source>
</evidence>
<dbReference type="GO" id="GO:0008483">
    <property type="term" value="F:transaminase activity"/>
    <property type="evidence" value="ECO:0007669"/>
    <property type="project" value="UniProtKB-KW"/>
</dbReference>
<dbReference type="SUPFAM" id="SSF53383">
    <property type="entry name" value="PLP-dependent transferases"/>
    <property type="match status" value="1"/>
</dbReference>
<dbReference type="PANTHER" id="PTHR43713">
    <property type="entry name" value="GLUTAMATE-1-SEMIALDEHYDE 2,1-AMINOMUTASE"/>
    <property type="match status" value="1"/>
</dbReference>
<evidence type="ECO:0000256" key="3">
    <source>
        <dbReference type="RuleBase" id="RU003560"/>
    </source>
</evidence>
<comment type="cofactor">
    <cofactor evidence="1">
        <name>pyridoxal 5'-phosphate</name>
        <dbReference type="ChEBI" id="CHEBI:597326"/>
    </cofactor>
</comment>
<keyword evidence="2 3" id="KW-0663">Pyridoxal phosphate</keyword>
<comment type="similarity">
    <text evidence="3">Belongs to the class-III pyridoxal-phosphate-dependent aminotransferase family.</text>
</comment>
<dbReference type="EMBL" id="JAJISD010000007">
    <property type="protein sequence ID" value="MCC8430738.1"/>
    <property type="molecule type" value="Genomic_DNA"/>
</dbReference>
<dbReference type="Gene3D" id="3.40.640.10">
    <property type="entry name" value="Type I PLP-dependent aspartate aminotransferase-like (Major domain)"/>
    <property type="match status" value="1"/>
</dbReference>
<dbReference type="RefSeq" id="WP_230551889.1">
    <property type="nucleotide sequence ID" value="NZ_JAJISD010000007.1"/>
</dbReference>
<evidence type="ECO:0000256" key="1">
    <source>
        <dbReference type="ARBA" id="ARBA00001933"/>
    </source>
</evidence>
<dbReference type="Pfam" id="PF00202">
    <property type="entry name" value="Aminotran_3"/>
    <property type="match status" value="1"/>
</dbReference>
<dbReference type="InterPro" id="IPR015421">
    <property type="entry name" value="PyrdxlP-dep_Trfase_major"/>
</dbReference>
<dbReference type="CDD" id="cd00610">
    <property type="entry name" value="OAT_like"/>
    <property type="match status" value="1"/>
</dbReference>
<protein>
    <submittedName>
        <fullName evidence="4">Aminotransferase class III-fold pyridoxal phosphate-dependent enzyme</fullName>
    </submittedName>
</protein>
<name>A0ABS8KXH8_9HYPH</name>
<dbReference type="InterPro" id="IPR005814">
    <property type="entry name" value="Aminotrans_3"/>
</dbReference>
<keyword evidence="4" id="KW-0032">Aminotransferase</keyword>
<gene>
    <name evidence="4" type="ORF">LJ725_17340</name>
</gene>
<keyword evidence="4" id="KW-0808">Transferase</keyword>
<accession>A0ABS8KXH8</accession>
<dbReference type="PANTHER" id="PTHR43713:SF3">
    <property type="entry name" value="GLUTAMATE-1-SEMIALDEHYDE 2,1-AMINOMUTASE 1, CHLOROPLASTIC-RELATED"/>
    <property type="match status" value="1"/>
</dbReference>
<dbReference type="InterPro" id="IPR015424">
    <property type="entry name" value="PyrdxlP-dep_Trfase"/>
</dbReference>
<proteinExistence type="inferred from homology"/>
<reference evidence="4 5" key="1">
    <citation type="submission" date="2021-11" db="EMBL/GenBank/DDBJ databases">
        <authorList>
            <person name="Lee D.-H."/>
            <person name="Kim S.-B."/>
        </authorList>
    </citation>
    <scope>NUCLEOTIDE SEQUENCE [LARGE SCALE GENOMIC DNA]</scope>
    <source>
        <strain evidence="4 5">KCTC 52223</strain>
    </source>
</reference>
<keyword evidence="5" id="KW-1185">Reference proteome</keyword>
<sequence length="430" mass="46692">MNIQTPVDPTNELVEQARRVLPGGSFGNMPPEVILKEGKGGRIYDEAGKEYVDFLLGSGPMFIGHAHPEVTAAVQAQVPLGTTFFGNNRHGIALAEAIVDAVACAEQVRFVCSGTEADLYAMRAARAFRKRDKILKFEGGYHGMSDYALVSLAPKSPGNFPRGSIDSAGIPKSVADEMVVAAFNDIDMVKSLIEEQKDELAGVIVEPFQRLIPPRPGFLQALREVTAEHGIPLIFDEVVTGFRFAYGGAQEYYGVTPDLCTLGKIVGGGFALAAIAGRADIMKHFDRLAMTDEDFIFQVGTLSGNPVAAVAGLATLDVLKRPGTYEGVFANGRRLMDTLSELLKKHGFKAQVIGEPPLFDIVFTDQPIKDYRDTLKADTALLKRFNQALRARGIMKGESKYYVSVAHTQADIDHTIAAWEDALKELKAAR</sequence>
<evidence type="ECO:0000313" key="4">
    <source>
        <dbReference type="EMBL" id="MCC8430738.1"/>
    </source>
</evidence>
<dbReference type="InterPro" id="IPR015422">
    <property type="entry name" value="PyrdxlP-dep_Trfase_small"/>
</dbReference>
<organism evidence="4 5">
    <name type="scientific">Reyranella aquatilis</name>
    <dbReference type="NCBI Taxonomy" id="2035356"/>
    <lineage>
        <taxon>Bacteria</taxon>
        <taxon>Pseudomonadati</taxon>
        <taxon>Pseudomonadota</taxon>
        <taxon>Alphaproteobacteria</taxon>
        <taxon>Hyphomicrobiales</taxon>
        <taxon>Reyranellaceae</taxon>
        <taxon>Reyranella</taxon>
    </lineage>
</organism>
<comment type="caution">
    <text evidence="4">The sequence shown here is derived from an EMBL/GenBank/DDBJ whole genome shotgun (WGS) entry which is preliminary data.</text>
</comment>
<dbReference type="Gene3D" id="3.90.1150.10">
    <property type="entry name" value="Aspartate Aminotransferase, domain 1"/>
    <property type="match status" value="1"/>
</dbReference>
<evidence type="ECO:0000313" key="5">
    <source>
        <dbReference type="Proteomes" id="UP001198862"/>
    </source>
</evidence>